<evidence type="ECO:0000256" key="1">
    <source>
        <dbReference type="SAM" id="MobiDB-lite"/>
    </source>
</evidence>
<evidence type="ECO:0000259" key="2">
    <source>
        <dbReference type="PROSITE" id="PS50041"/>
    </source>
</evidence>
<proteinExistence type="predicted"/>
<dbReference type="AlphaFoldDB" id="A0A8J7T6R4"/>
<gene>
    <name evidence="3" type="primary">Mrc2_5</name>
    <name evidence="3" type="ORF">GTO95_0011808</name>
</gene>
<feature type="domain" description="C-type lectin" evidence="2">
    <location>
        <begin position="582"/>
        <end position="675"/>
    </location>
</feature>
<name>A0A8J7T6R4_ATRSP</name>
<sequence>LQRDASLLSGCCAPCGTCPESGPVPSVPDPGKHRENGAGIREQHSGPSVPVLSLMLCGGGTFPSSAGEAKEVVAPLLPSSEGTQGEGNQREDLEELRLKRIRTRSQEPRRAFASERICRDGEEGAGASLPDRWACDSAPRKFTFVDSPLTWPPSTAQQTWTQSSTPLTLPSGTAWIGLYRDCRESWRWSGGEVVTFTHWRSQLPCAVLNAAGFWEERDCSEEVYFICESQGGAQQYSLIRENKTFAAAQRHCRESCSDLPLVDSVGESEQIRTTAQGHAVWIALLQDGWEWSDGRRSGFRNWSPGQHNGGGALYMEIYLKDNVNKNNNKRGGWNDAGGTYPSPFFCYTDSSEQYHFIRYKLTWVRAQEYCRYNHTDLVTVFTEEQQRQLLSLTNTGEADGAWIGLYNSTQSDPGSGGAAGSPYTQTQGRVERSDVTLIELNQTWTEAQSLCRQKHTELVSVRSQSENEEVWRSARGHRVWIGLYNEPWKCSDQGASSFRNWAGGQPGSAGGQRCAQVDLQGSPRGRWTETDCSEIRPFFCHWGEDGSVFHLGSCPEGASEDPTETQIQNLYLSLPDSRELVLVREEKSWAEALDHCQTHHTGLADIQSHQEQSYAAEEAQSAESTLVLLGLRQNRVSGSWFWGNEALLVYQNWGAGGAPGRPASIPCGALDRDRGGSGLTAARRTGKRTILRLKIAGSRQQIQNDTETKHRLLEQMDDLLAQQGLLGNHTLRWREQPDGRVFCPAEVGGGNRSHRCRSSLSDDKASELKRGLRTRCKAAGPPSVPLVTLDGHPCVFPHPTQINFSSPPGARRPPHPSHVIGASPGCDVLTPPPSANVIPKVALRAAAMLTDCLVA</sequence>
<dbReference type="EMBL" id="JAAWVO010006679">
    <property type="protein sequence ID" value="MBN3312607.1"/>
    <property type="molecule type" value="Genomic_DNA"/>
</dbReference>
<feature type="compositionally biased region" description="Basic and acidic residues" evidence="1">
    <location>
        <begin position="30"/>
        <end position="44"/>
    </location>
</feature>
<feature type="region of interest" description="Disordered" evidence="1">
    <location>
        <begin position="76"/>
        <end position="95"/>
    </location>
</feature>
<organism evidence="3 4">
    <name type="scientific">Atractosteus spatula</name>
    <name type="common">Alligator gar</name>
    <name type="synonym">Lepisosteus spatula</name>
    <dbReference type="NCBI Taxonomy" id="7917"/>
    <lineage>
        <taxon>Eukaryota</taxon>
        <taxon>Metazoa</taxon>
        <taxon>Chordata</taxon>
        <taxon>Craniata</taxon>
        <taxon>Vertebrata</taxon>
        <taxon>Euteleostomi</taxon>
        <taxon>Actinopterygii</taxon>
        <taxon>Neopterygii</taxon>
        <taxon>Holostei</taxon>
        <taxon>Semionotiformes</taxon>
        <taxon>Lepisosteidae</taxon>
        <taxon>Atractosteus</taxon>
    </lineage>
</organism>
<dbReference type="SUPFAM" id="SSF56436">
    <property type="entry name" value="C-type lectin-like"/>
    <property type="match status" value="5"/>
</dbReference>
<dbReference type="Proteomes" id="UP000736164">
    <property type="component" value="Unassembled WGS sequence"/>
</dbReference>
<dbReference type="Gene3D" id="3.10.100.10">
    <property type="entry name" value="Mannose-Binding Protein A, subunit A"/>
    <property type="match status" value="5"/>
</dbReference>
<feature type="non-terminal residue" evidence="3">
    <location>
        <position position="855"/>
    </location>
</feature>
<feature type="non-terminal residue" evidence="3">
    <location>
        <position position="1"/>
    </location>
</feature>
<dbReference type="InterPro" id="IPR016186">
    <property type="entry name" value="C-type_lectin-like/link_sf"/>
</dbReference>
<evidence type="ECO:0000313" key="3">
    <source>
        <dbReference type="EMBL" id="MBN3312607.1"/>
    </source>
</evidence>
<dbReference type="CDD" id="cd00037">
    <property type="entry name" value="CLECT"/>
    <property type="match status" value="1"/>
</dbReference>
<evidence type="ECO:0000313" key="4">
    <source>
        <dbReference type="Proteomes" id="UP000736164"/>
    </source>
</evidence>
<dbReference type="InterPro" id="IPR016187">
    <property type="entry name" value="CTDL_fold"/>
</dbReference>
<feature type="domain" description="C-type lectin" evidence="2">
    <location>
        <begin position="442"/>
        <end position="541"/>
    </location>
</feature>
<feature type="domain" description="C-type lectin" evidence="2">
    <location>
        <begin position="231"/>
        <end position="347"/>
    </location>
</feature>
<feature type="region of interest" description="Disordered" evidence="1">
    <location>
        <begin position="19"/>
        <end position="46"/>
    </location>
</feature>
<dbReference type="SMART" id="SM00034">
    <property type="entry name" value="CLECT"/>
    <property type="match status" value="4"/>
</dbReference>
<comment type="caution">
    <text evidence="3">The sequence shown here is derived from an EMBL/GenBank/DDBJ whole genome shotgun (WGS) entry which is preliminary data.</text>
</comment>
<feature type="domain" description="C-type lectin" evidence="2">
    <location>
        <begin position="175"/>
        <end position="228"/>
    </location>
</feature>
<dbReference type="Pfam" id="PF00059">
    <property type="entry name" value="Lectin_C"/>
    <property type="match status" value="5"/>
</dbReference>
<dbReference type="PANTHER" id="PTHR45784:SF5">
    <property type="entry name" value="C-TYPE LECTIN DOMAIN FAMILY 20 MEMBER A-RELATED"/>
    <property type="match status" value="1"/>
</dbReference>
<dbReference type="PANTHER" id="PTHR45784">
    <property type="entry name" value="C-TYPE LECTIN DOMAIN FAMILY 20 MEMBER A-RELATED"/>
    <property type="match status" value="1"/>
</dbReference>
<dbReference type="InterPro" id="IPR001304">
    <property type="entry name" value="C-type_lectin-like"/>
</dbReference>
<protein>
    <submittedName>
        <fullName evidence="3">MRC2 protein</fullName>
    </submittedName>
</protein>
<dbReference type="PROSITE" id="PS50041">
    <property type="entry name" value="C_TYPE_LECTIN_2"/>
    <property type="match status" value="4"/>
</dbReference>
<reference evidence="3" key="1">
    <citation type="journal article" date="2021" name="Cell">
        <title>Tracing the genetic footprints of vertebrate landing in non-teleost ray-finned fishes.</title>
        <authorList>
            <person name="Bi X."/>
            <person name="Wang K."/>
            <person name="Yang L."/>
            <person name="Pan H."/>
            <person name="Jiang H."/>
            <person name="Wei Q."/>
            <person name="Fang M."/>
            <person name="Yu H."/>
            <person name="Zhu C."/>
            <person name="Cai Y."/>
            <person name="He Y."/>
            <person name="Gan X."/>
            <person name="Zeng H."/>
            <person name="Yu D."/>
            <person name="Zhu Y."/>
            <person name="Jiang H."/>
            <person name="Qiu Q."/>
            <person name="Yang H."/>
            <person name="Zhang Y.E."/>
            <person name="Wang W."/>
            <person name="Zhu M."/>
            <person name="He S."/>
            <person name="Zhang G."/>
        </authorList>
    </citation>
    <scope>NUCLEOTIDE SEQUENCE</scope>
    <source>
        <strain evidence="3">Allg_001</strain>
    </source>
</reference>
<keyword evidence="4" id="KW-1185">Reference proteome</keyword>
<accession>A0A8J7T6R4</accession>